<evidence type="ECO:0000256" key="1">
    <source>
        <dbReference type="ARBA" id="ARBA00010641"/>
    </source>
</evidence>
<proteinExistence type="inferred from homology"/>
<dbReference type="PROSITE" id="PS01063">
    <property type="entry name" value="SIGMA70_ECF"/>
    <property type="match status" value="1"/>
</dbReference>
<evidence type="ECO:0000313" key="9">
    <source>
        <dbReference type="EMBL" id="CAA9400320.1"/>
    </source>
</evidence>
<dbReference type="Gene3D" id="1.10.1740.10">
    <property type="match status" value="1"/>
</dbReference>
<keyword evidence="3 6" id="KW-0731">Sigma factor</keyword>
<dbReference type="InterPro" id="IPR039425">
    <property type="entry name" value="RNA_pol_sigma-70-like"/>
</dbReference>
<dbReference type="InterPro" id="IPR000838">
    <property type="entry name" value="RNA_pol_sigma70_ECF_CS"/>
</dbReference>
<dbReference type="SUPFAM" id="SSF88659">
    <property type="entry name" value="Sigma3 and sigma4 domains of RNA polymerase sigma factors"/>
    <property type="match status" value="1"/>
</dbReference>
<dbReference type="Pfam" id="PF08281">
    <property type="entry name" value="Sigma70_r4_2"/>
    <property type="match status" value="1"/>
</dbReference>
<dbReference type="EMBL" id="CADCUR010000130">
    <property type="protein sequence ID" value="CAA9400320.1"/>
    <property type="molecule type" value="Genomic_DNA"/>
</dbReference>
<dbReference type="GO" id="GO:0016987">
    <property type="term" value="F:sigma factor activity"/>
    <property type="evidence" value="ECO:0007669"/>
    <property type="project" value="UniProtKB-KW"/>
</dbReference>
<dbReference type="PANTHER" id="PTHR43133:SF8">
    <property type="entry name" value="RNA POLYMERASE SIGMA FACTOR HI_1459-RELATED"/>
    <property type="match status" value="1"/>
</dbReference>
<dbReference type="InterPro" id="IPR013249">
    <property type="entry name" value="RNA_pol_sigma70_r4_t2"/>
</dbReference>
<dbReference type="Pfam" id="PF04542">
    <property type="entry name" value="Sigma70_r2"/>
    <property type="match status" value="1"/>
</dbReference>
<reference evidence="9" key="1">
    <citation type="submission" date="2020-02" db="EMBL/GenBank/DDBJ databases">
        <authorList>
            <person name="Meier V. D."/>
        </authorList>
    </citation>
    <scope>NUCLEOTIDE SEQUENCE</scope>
    <source>
        <strain evidence="9">AVDCRST_MAG74</strain>
    </source>
</reference>
<name>A0A6J4P205_9BACT</name>
<dbReference type="CDD" id="cd06171">
    <property type="entry name" value="Sigma70_r4"/>
    <property type="match status" value="1"/>
</dbReference>
<protein>
    <recommendedName>
        <fullName evidence="6">RNA polymerase sigma factor</fullName>
    </recommendedName>
</protein>
<dbReference type="Gene3D" id="1.10.10.10">
    <property type="entry name" value="Winged helix-like DNA-binding domain superfamily/Winged helix DNA-binding domain"/>
    <property type="match status" value="1"/>
</dbReference>
<dbReference type="InterPro" id="IPR036388">
    <property type="entry name" value="WH-like_DNA-bd_sf"/>
</dbReference>
<dbReference type="InterPro" id="IPR007627">
    <property type="entry name" value="RNA_pol_sigma70_r2"/>
</dbReference>
<evidence type="ECO:0000256" key="2">
    <source>
        <dbReference type="ARBA" id="ARBA00023015"/>
    </source>
</evidence>
<keyword evidence="5 6" id="KW-0804">Transcription</keyword>
<organism evidence="9">
    <name type="scientific">uncultured Pyrinomonadaceae bacterium</name>
    <dbReference type="NCBI Taxonomy" id="2283094"/>
    <lineage>
        <taxon>Bacteria</taxon>
        <taxon>Pseudomonadati</taxon>
        <taxon>Acidobacteriota</taxon>
        <taxon>Blastocatellia</taxon>
        <taxon>Blastocatellales</taxon>
        <taxon>Pyrinomonadaceae</taxon>
        <taxon>environmental samples</taxon>
    </lineage>
</organism>
<feature type="domain" description="RNA polymerase sigma factor 70 region 4 type 2" evidence="8">
    <location>
        <begin position="141"/>
        <end position="189"/>
    </location>
</feature>
<evidence type="ECO:0000256" key="4">
    <source>
        <dbReference type="ARBA" id="ARBA00023125"/>
    </source>
</evidence>
<gene>
    <name evidence="9" type="ORF">AVDCRST_MAG74-1541</name>
</gene>
<evidence type="ECO:0000259" key="8">
    <source>
        <dbReference type="Pfam" id="PF08281"/>
    </source>
</evidence>
<sequence>MDFSMLYEERAEIKNLTGETDELIRRAQAGDDAAFTQIFEFHSRFVYKFIYAMLGDRTGTAEELTQETFLAAYKNIRSLRGEAGLRTWLCAIAKNLVYKFLRSRGKEGLNSGEEAASLKIADDKSVLPDREFLSKELNNVIRTALARLDEDKRLVFVLKELQHLSYKEISEITGASVPKLKTDLHRAKIEMRRVLRPYLEAKI</sequence>
<dbReference type="SUPFAM" id="SSF88946">
    <property type="entry name" value="Sigma2 domain of RNA polymerase sigma factors"/>
    <property type="match status" value="1"/>
</dbReference>
<keyword evidence="4 6" id="KW-0238">DNA-binding</keyword>
<evidence type="ECO:0000259" key="7">
    <source>
        <dbReference type="Pfam" id="PF04542"/>
    </source>
</evidence>
<evidence type="ECO:0000256" key="3">
    <source>
        <dbReference type="ARBA" id="ARBA00023082"/>
    </source>
</evidence>
<evidence type="ECO:0000256" key="5">
    <source>
        <dbReference type="ARBA" id="ARBA00023163"/>
    </source>
</evidence>
<dbReference type="GO" id="GO:0003677">
    <property type="term" value="F:DNA binding"/>
    <property type="evidence" value="ECO:0007669"/>
    <property type="project" value="UniProtKB-KW"/>
</dbReference>
<accession>A0A6J4P205</accession>
<dbReference type="PANTHER" id="PTHR43133">
    <property type="entry name" value="RNA POLYMERASE ECF-TYPE SIGMA FACTO"/>
    <property type="match status" value="1"/>
</dbReference>
<feature type="domain" description="RNA polymerase sigma-70 region 2" evidence="7">
    <location>
        <begin position="39"/>
        <end position="106"/>
    </location>
</feature>
<evidence type="ECO:0000256" key="6">
    <source>
        <dbReference type="RuleBase" id="RU000716"/>
    </source>
</evidence>
<dbReference type="InterPro" id="IPR014284">
    <property type="entry name" value="RNA_pol_sigma-70_dom"/>
</dbReference>
<dbReference type="NCBIfam" id="TIGR02937">
    <property type="entry name" value="sigma70-ECF"/>
    <property type="match status" value="1"/>
</dbReference>
<dbReference type="AlphaFoldDB" id="A0A6J4P205"/>
<dbReference type="InterPro" id="IPR013324">
    <property type="entry name" value="RNA_pol_sigma_r3/r4-like"/>
</dbReference>
<dbReference type="InterPro" id="IPR013325">
    <property type="entry name" value="RNA_pol_sigma_r2"/>
</dbReference>
<comment type="similarity">
    <text evidence="1 6">Belongs to the sigma-70 factor family. ECF subfamily.</text>
</comment>
<dbReference type="GO" id="GO:0006352">
    <property type="term" value="P:DNA-templated transcription initiation"/>
    <property type="evidence" value="ECO:0007669"/>
    <property type="project" value="InterPro"/>
</dbReference>
<keyword evidence="2 6" id="KW-0805">Transcription regulation</keyword>